<reference evidence="2" key="1">
    <citation type="journal article" date="2015" name="Infect. Genet. Evol.">
        <title>Intrapatient diversity of Achromobacter spp. involved in chronic colonization of Cystic Fibrosis airways.</title>
        <authorList>
            <person name="Dupont C."/>
            <person name="Michon A.L."/>
            <person name="Jumas-Bilak E."/>
            <person name="Norskov-Lauritsen N."/>
            <person name="Chiron R."/>
            <person name="Marchandin H."/>
        </authorList>
    </citation>
    <scope>NUCLEOTIDE SEQUENCE</scope>
    <source>
        <strain evidence="2">Ax26</strain>
        <strain evidence="3">Ax27</strain>
    </source>
</reference>
<dbReference type="EMBL" id="KP082986">
    <property type="protein sequence ID" value="AJF46290.1"/>
    <property type="molecule type" value="Genomic_DNA"/>
</dbReference>
<feature type="compositionally biased region" description="Polar residues" evidence="1">
    <location>
        <begin position="118"/>
        <end position="129"/>
    </location>
</feature>
<name>A0A0B5HGJ3_ALCXX</name>
<accession>A0A0B5HGJ3</accession>
<proteinExistence type="predicted"/>
<feature type="region of interest" description="Disordered" evidence="1">
    <location>
        <begin position="40"/>
        <end position="200"/>
    </location>
</feature>
<feature type="compositionally biased region" description="Basic and acidic residues" evidence="1">
    <location>
        <begin position="191"/>
        <end position="200"/>
    </location>
</feature>
<sequence length="200" mass="20949">GQQPSVPPVDRAAADQAGIAAGPAPGRRAGAIVGVAAGSPAGLRLDPGRLQVHPRAHGLDRRGSDRLDGQRRPAGRAVRPRQAVLQLLPPVVRPGHQPADRPDPRADGDVAGVVHRPQAQSAGHQQRQSAAAPGSVATGAGLRRHGADPRHRAGHRQEVPQLRAGHHLPGRLGSRGHRSPRGRAVRARRGRGAERLQHPV</sequence>
<protein>
    <submittedName>
        <fullName evidence="2">Glutamate synthase</fullName>
    </submittedName>
</protein>
<evidence type="ECO:0000313" key="2">
    <source>
        <dbReference type="EMBL" id="AJF46290.1"/>
    </source>
</evidence>
<gene>
    <name evidence="2" type="primary">gltB</name>
</gene>
<evidence type="ECO:0000313" key="3">
    <source>
        <dbReference type="EMBL" id="AJF46291.1"/>
    </source>
</evidence>
<organism evidence="2">
    <name type="scientific">Alcaligenes xylosoxydans xylosoxydans</name>
    <name type="common">Achromobacter xylosoxidans</name>
    <dbReference type="NCBI Taxonomy" id="85698"/>
    <lineage>
        <taxon>Bacteria</taxon>
        <taxon>Pseudomonadati</taxon>
        <taxon>Pseudomonadota</taxon>
        <taxon>Betaproteobacteria</taxon>
        <taxon>Burkholderiales</taxon>
        <taxon>Alcaligenaceae</taxon>
        <taxon>Achromobacter</taxon>
    </lineage>
</organism>
<dbReference type="AlphaFoldDB" id="A0A0B5HGJ3"/>
<feature type="compositionally biased region" description="Basic and acidic residues" evidence="1">
    <location>
        <begin position="57"/>
        <end position="71"/>
    </location>
</feature>
<dbReference type="EMBL" id="KP082987">
    <property type="protein sequence ID" value="AJF46291.1"/>
    <property type="molecule type" value="Genomic_DNA"/>
</dbReference>
<feature type="non-terminal residue" evidence="2">
    <location>
        <position position="1"/>
    </location>
</feature>
<feature type="compositionally biased region" description="Basic and acidic residues" evidence="1">
    <location>
        <begin position="98"/>
        <end position="108"/>
    </location>
</feature>
<feature type="compositionally biased region" description="Basic residues" evidence="1">
    <location>
        <begin position="164"/>
        <end position="190"/>
    </location>
</feature>
<feature type="compositionally biased region" description="Basic and acidic residues" evidence="1">
    <location>
        <begin position="145"/>
        <end position="158"/>
    </location>
</feature>
<evidence type="ECO:0000256" key="1">
    <source>
        <dbReference type="SAM" id="MobiDB-lite"/>
    </source>
</evidence>
<feature type="non-terminal residue" evidence="2">
    <location>
        <position position="200"/>
    </location>
</feature>